<proteinExistence type="inferred from homology"/>
<sequence length="300" mass="31498">MIFSRFASDLLALAPAVLAASLQQVPNFGYNPTNIQMYIYVPDKTATEPPIVVALHPCGGSAQSFFSGTTLPKAADKLGFILIYPSTTKYDHCWDVNNPASLRHNGGGDAGGIVSMVNYTLTKARADPYSVFVMGASSGAMMTNVLAGSYPDVFAGGASYSGVPFGCLIGSTGEPTPSGSNQSCASGAITHSPAQWASFVRNAYPGYAGRRPSMLIAHGLADGLVRPANAYAQLAQWSAVLGLVKTNDTPANTDEGSDYEEITYGNGSQLVGYLGKAVGHWAPTNTPALLKFWKLDKPLD</sequence>
<evidence type="ECO:0000256" key="9">
    <source>
        <dbReference type="RuleBase" id="RU367147"/>
    </source>
</evidence>
<keyword evidence="2 9" id="KW-0719">Serine esterase</keyword>
<name>A0AAD9MEA1_9PEZI</name>
<evidence type="ECO:0000256" key="8">
    <source>
        <dbReference type="ARBA" id="ARBA00023326"/>
    </source>
</evidence>
<evidence type="ECO:0000256" key="6">
    <source>
        <dbReference type="ARBA" id="ARBA00023180"/>
    </source>
</evidence>
<accession>A0AAD9MEA1</accession>
<dbReference type="InterPro" id="IPR010126">
    <property type="entry name" value="Esterase_phb"/>
</dbReference>
<feature type="chain" id="PRO_5041777326" description="Carboxylic ester hydrolase" evidence="9">
    <location>
        <begin position="20"/>
        <end position="300"/>
    </location>
</feature>
<comment type="similarity">
    <text evidence="9">Belongs to the carbohydrate esterase 1 (CE1) family.</text>
</comment>
<dbReference type="GO" id="GO:0005576">
    <property type="term" value="C:extracellular region"/>
    <property type="evidence" value="ECO:0007669"/>
    <property type="project" value="UniProtKB-SubCell"/>
</dbReference>
<dbReference type="SUPFAM" id="SSF53474">
    <property type="entry name" value="alpha/beta-Hydrolases"/>
    <property type="match status" value="2"/>
</dbReference>
<evidence type="ECO:0000256" key="7">
    <source>
        <dbReference type="ARBA" id="ARBA00023277"/>
    </source>
</evidence>
<dbReference type="PANTHER" id="PTHR43037:SF3">
    <property type="entry name" value="FERULOYL ESTERASE B"/>
    <property type="match status" value="1"/>
</dbReference>
<dbReference type="EC" id="3.1.1.-" evidence="9"/>
<dbReference type="GO" id="GO:0052689">
    <property type="term" value="F:carboxylic ester hydrolase activity"/>
    <property type="evidence" value="ECO:0007669"/>
    <property type="project" value="UniProtKB-KW"/>
</dbReference>
<dbReference type="InterPro" id="IPR050955">
    <property type="entry name" value="Plant_Biomass_Hydrol_Est"/>
</dbReference>
<keyword evidence="5 9" id="KW-0378">Hydrolase</keyword>
<keyword evidence="6" id="KW-0325">Glycoprotein</keyword>
<evidence type="ECO:0000256" key="2">
    <source>
        <dbReference type="ARBA" id="ARBA00022487"/>
    </source>
</evidence>
<dbReference type="Proteomes" id="UP001217918">
    <property type="component" value="Unassembled WGS sequence"/>
</dbReference>
<evidence type="ECO:0000256" key="5">
    <source>
        <dbReference type="ARBA" id="ARBA00022801"/>
    </source>
</evidence>
<dbReference type="EMBL" id="JAQQPM010000006">
    <property type="protein sequence ID" value="KAK2073202.1"/>
    <property type="molecule type" value="Genomic_DNA"/>
</dbReference>
<reference evidence="10" key="1">
    <citation type="journal article" date="2023" name="Mol. Plant Microbe Interact.">
        <title>Elucidating the Obligate Nature and Biological Capacity of an Invasive Fungal Corn Pathogen.</title>
        <authorList>
            <person name="MacCready J.S."/>
            <person name="Roggenkamp E.M."/>
            <person name="Gdanetz K."/>
            <person name="Chilvers M.I."/>
        </authorList>
    </citation>
    <scope>NUCLEOTIDE SEQUENCE</scope>
    <source>
        <strain evidence="10">PM02</strain>
    </source>
</reference>
<evidence type="ECO:0000313" key="11">
    <source>
        <dbReference type="Proteomes" id="UP001217918"/>
    </source>
</evidence>
<evidence type="ECO:0000256" key="3">
    <source>
        <dbReference type="ARBA" id="ARBA00022525"/>
    </source>
</evidence>
<dbReference type="AlphaFoldDB" id="A0AAD9MEA1"/>
<comment type="caution">
    <text evidence="10">The sequence shown here is derived from an EMBL/GenBank/DDBJ whole genome shotgun (WGS) entry which is preliminary data.</text>
</comment>
<comment type="function">
    <text evidence="9">Esterase involved in the hydrolysis of xylan, a major structural heterogeneous polysaccharide found in plant biomass representing the second most abundant polysaccharide in the biosphere, after cellulose.</text>
</comment>
<keyword evidence="4 9" id="KW-0732">Signal</keyword>
<evidence type="ECO:0000256" key="4">
    <source>
        <dbReference type="ARBA" id="ARBA00022729"/>
    </source>
</evidence>
<dbReference type="Gene3D" id="3.40.50.1820">
    <property type="entry name" value="alpha/beta hydrolase"/>
    <property type="match status" value="1"/>
</dbReference>
<keyword evidence="8 9" id="KW-0624">Polysaccharide degradation</keyword>
<dbReference type="InterPro" id="IPR029058">
    <property type="entry name" value="AB_hydrolase_fold"/>
</dbReference>
<keyword evidence="11" id="KW-1185">Reference proteome</keyword>
<evidence type="ECO:0000256" key="1">
    <source>
        <dbReference type="ARBA" id="ARBA00004613"/>
    </source>
</evidence>
<dbReference type="Pfam" id="PF10503">
    <property type="entry name" value="Esterase_PHB"/>
    <property type="match status" value="1"/>
</dbReference>
<evidence type="ECO:0000313" key="10">
    <source>
        <dbReference type="EMBL" id="KAK2073202.1"/>
    </source>
</evidence>
<gene>
    <name evidence="10" type="ORF">P8C59_007500</name>
</gene>
<organism evidence="10 11">
    <name type="scientific">Phyllachora maydis</name>
    <dbReference type="NCBI Taxonomy" id="1825666"/>
    <lineage>
        <taxon>Eukaryota</taxon>
        <taxon>Fungi</taxon>
        <taxon>Dikarya</taxon>
        <taxon>Ascomycota</taxon>
        <taxon>Pezizomycotina</taxon>
        <taxon>Sordariomycetes</taxon>
        <taxon>Sordariomycetidae</taxon>
        <taxon>Phyllachorales</taxon>
        <taxon>Phyllachoraceae</taxon>
        <taxon>Phyllachora</taxon>
    </lineage>
</organism>
<keyword evidence="7 9" id="KW-0119">Carbohydrate metabolism</keyword>
<feature type="signal peptide" evidence="9">
    <location>
        <begin position="1"/>
        <end position="19"/>
    </location>
</feature>
<dbReference type="NCBIfam" id="TIGR01840">
    <property type="entry name" value="esterase_phb"/>
    <property type="match status" value="1"/>
</dbReference>
<dbReference type="PANTHER" id="PTHR43037">
    <property type="entry name" value="UNNAMED PRODUCT-RELATED"/>
    <property type="match status" value="1"/>
</dbReference>
<protein>
    <recommendedName>
        <fullName evidence="9">Carboxylic ester hydrolase</fullName>
        <ecNumber evidence="9">3.1.1.-</ecNumber>
    </recommendedName>
</protein>
<comment type="subcellular location">
    <subcellularLocation>
        <location evidence="1 9">Secreted</location>
    </subcellularLocation>
</comment>
<keyword evidence="3 9" id="KW-0964">Secreted</keyword>
<dbReference type="GO" id="GO:0045493">
    <property type="term" value="P:xylan catabolic process"/>
    <property type="evidence" value="ECO:0007669"/>
    <property type="project" value="UniProtKB-UniRule"/>
</dbReference>